<dbReference type="EMBL" id="FOLG01000011">
    <property type="protein sequence ID" value="SFC90275.1"/>
    <property type="molecule type" value="Genomic_DNA"/>
</dbReference>
<organism evidence="1 2">
    <name type="scientific">Tropicimonas isoalkanivorans</name>
    <dbReference type="NCBI Taxonomy" id="441112"/>
    <lineage>
        <taxon>Bacteria</taxon>
        <taxon>Pseudomonadati</taxon>
        <taxon>Pseudomonadota</taxon>
        <taxon>Alphaproteobacteria</taxon>
        <taxon>Rhodobacterales</taxon>
        <taxon>Roseobacteraceae</taxon>
        <taxon>Tropicimonas</taxon>
    </lineage>
</organism>
<name>A0A1I1MYN4_9RHOB</name>
<dbReference type="Proteomes" id="UP000198728">
    <property type="component" value="Unassembled WGS sequence"/>
</dbReference>
<proteinExistence type="predicted"/>
<evidence type="ECO:0000313" key="2">
    <source>
        <dbReference type="Proteomes" id="UP000198728"/>
    </source>
</evidence>
<dbReference type="STRING" id="441112.SAMN04488094_11132"/>
<sequence>MIAFQSLFADHGDPYMPFPANTPTVDDLPGLGLQDIAQLPVELLAILQRDVDERIKRDKAAKARLDGALTVRYATRAAEERQAANKDTGTIRFDDGDFTVVADLPKRVDWDQDRLAAMVERIRAAGDDPAQYVDIAFKVPERKYAAWPEAIRAGFEPARTVRPGTLKIEIVPQGGDQ</sequence>
<gene>
    <name evidence="1" type="ORF">SAMN04488094_11132</name>
</gene>
<keyword evidence="2" id="KW-1185">Reference proteome</keyword>
<dbReference type="AlphaFoldDB" id="A0A1I1MYN4"/>
<evidence type="ECO:0000313" key="1">
    <source>
        <dbReference type="EMBL" id="SFC90275.1"/>
    </source>
</evidence>
<accession>A0A1I1MYN4</accession>
<protein>
    <submittedName>
        <fullName evidence="1">Uncharacterized protein</fullName>
    </submittedName>
</protein>
<reference evidence="1 2" key="1">
    <citation type="submission" date="2016-10" db="EMBL/GenBank/DDBJ databases">
        <authorList>
            <person name="de Groot N.N."/>
        </authorList>
    </citation>
    <scope>NUCLEOTIDE SEQUENCE [LARGE SCALE GENOMIC DNA]</scope>
    <source>
        <strain evidence="1 2">DSM 19548</strain>
    </source>
</reference>